<dbReference type="AlphaFoldDB" id="A0A6C8GZF5"/>
<keyword evidence="5 6" id="KW-0449">Lipoprotein</keyword>
<comment type="subunit">
    <text evidence="6">Part of the Bam complex, which is composed of the outer membrane protein BamA, and four lipoproteins BamB, BamC, BamD and BamE.</text>
</comment>
<dbReference type="InterPro" id="IPR017689">
    <property type="entry name" value="BamD"/>
</dbReference>
<evidence type="ECO:0000256" key="7">
    <source>
        <dbReference type="SAM" id="MobiDB-lite"/>
    </source>
</evidence>
<dbReference type="NCBIfam" id="TIGR03302">
    <property type="entry name" value="OM_YfiO"/>
    <property type="match status" value="1"/>
</dbReference>
<comment type="function">
    <text evidence="6">Part of the outer membrane protein assembly complex, which is involved in assembly and insertion of beta-barrel proteins into the outer membrane. Constitutes, with BamA, the core component of the assembly machinery.</text>
</comment>
<proteinExistence type="inferred from homology"/>
<evidence type="ECO:0000259" key="8">
    <source>
        <dbReference type="Pfam" id="PF13525"/>
    </source>
</evidence>
<protein>
    <recommendedName>
        <fullName evidence="6">Outer membrane protein assembly factor BamD</fullName>
    </recommendedName>
</protein>
<comment type="caution">
    <text evidence="9">The sequence shown here is derived from an EMBL/GenBank/DDBJ whole genome shotgun (WGS) entry which is preliminary data.</text>
</comment>
<dbReference type="GO" id="GO:0043165">
    <property type="term" value="P:Gram-negative-bacterium-type cell outer membrane assembly"/>
    <property type="evidence" value="ECO:0007669"/>
    <property type="project" value="UniProtKB-UniRule"/>
</dbReference>
<evidence type="ECO:0000256" key="3">
    <source>
        <dbReference type="ARBA" id="ARBA00023139"/>
    </source>
</evidence>
<dbReference type="GO" id="GO:1990063">
    <property type="term" value="C:Bam protein complex"/>
    <property type="evidence" value="ECO:0007669"/>
    <property type="project" value="TreeGrafter"/>
</dbReference>
<dbReference type="Gene3D" id="1.25.40.10">
    <property type="entry name" value="Tetratricopeptide repeat domain"/>
    <property type="match status" value="1"/>
</dbReference>
<dbReference type="EMBL" id="AFCV01000986">
    <property type="protein sequence ID" value="EHC88944.1"/>
    <property type="molecule type" value="Genomic_DNA"/>
</dbReference>
<evidence type="ECO:0000313" key="10">
    <source>
        <dbReference type="Proteomes" id="UP000003915"/>
    </source>
</evidence>
<organism evidence="9 10">
    <name type="scientific">Salmonella enterica subsp. enterica serovar Uganda str. R8-3404</name>
    <dbReference type="NCBI Taxonomy" id="913083"/>
    <lineage>
        <taxon>Bacteria</taxon>
        <taxon>Pseudomonadati</taxon>
        <taxon>Pseudomonadota</taxon>
        <taxon>Gammaproteobacteria</taxon>
        <taxon>Enterobacterales</taxon>
        <taxon>Enterobacteriaceae</taxon>
        <taxon>Salmonella</taxon>
    </lineage>
</organism>
<dbReference type="InterPro" id="IPR039565">
    <property type="entry name" value="BamD-like"/>
</dbReference>
<evidence type="ECO:0000256" key="1">
    <source>
        <dbReference type="ARBA" id="ARBA00022729"/>
    </source>
</evidence>
<dbReference type="CDD" id="cd15830">
    <property type="entry name" value="BamD"/>
    <property type="match status" value="1"/>
</dbReference>
<name>A0A6C8GZF5_SALET</name>
<feature type="domain" description="Outer membrane lipoprotein BamD-like" evidence="8">
    <location>
        <begin position="25"/>
        <end position="246"/>
    </location>
</feature>
<comment type="similarity">
    <text evidence="6">Belongs to the BamD family.</text>
</comment>
<keyword evidence="1 6" id="KW-0732">Signal</keyword>
<reference evidence="9 10" key="1">
    <citation type="journal article" date="2011" name="BMC Genomics">
        <title>Genome sequencing reveals diversification of virulence factor content and possible host adaptation in distinct subpopulations of Salmonella enterica.</title>
        <authorList>
            <person name="den Bakker H.C."/>
            <person name="Moreno Switt A.I."/>
            <person name="Govoni G."/>
            <person name="Cummings C.A."/>
            <person name="Ranieri M.L."/>
            <person name="Degoricija L."/>
            <person name="Hoelzer K."/>
            <person name="Rodriguez-Rivera L.D."/>
            <person name="Brown S."/>
            <person name="Bolchacova E."/>
            <person name="Furtado M.R."/>
            <person name="Wiedmann M."/>
        </authorList>
    </citation>
    <scope>NUCLEOTIDE SEQUENCE [LARGE SCALE GENOMIC DNA]</scope>
    <source>
        <strain evidence="9 10">R8-3404</strain>
    </source>
</reference>
<evidence type="ECO:0000256" key="2">
    <source>
        <dbReference type="ARBA" id="ARBA00023136"/>
    </source>
</evidence>
<evidence type="ECO:0000256" key="6">
    <source>
        <dbReference type="HAMAP-Rule" id="MF_00922"/>
    </source>
</evidence>
<comment type="subcellular location">
    <subcellularLocation>
        <location evidence="6">Cell outer membrane</location>
        <topology evidence="6">Lipid-anchor</topology>
    </subcellularLocation>
</comment>
<dbReference type="InterPro" id="IPR011990">
    <property type="entry name" value="TPR-like_helical_dom_sf"/>
</dbReference>
<dbReference type="SUPFAM" id="SSF48452">
    <property type="entry name" value="TPR-like"/>
    <property type="match status" value="1"/>
</dbReference>
<gene>
    <name evidence="6" type="primary">bamD</name>
    <name evidence="9" type="ORF">LTSEUGA_3832</name>
</gene>
<feature type="compositionally biased region" description="Basic and acidic residues" evidence="7">
    <location>
        <begin position="128"/>
        <end position="149"/>
    </location>
</feature>
<feature type="region of interest" description="Disordered" evidence="7">
    <location>
        <begin position="127"/>
        <end position="149"/>
    </location>
</feature>
<dbReference type="PANTHER" id="PTHR37423">
    <property type="entry name" value="SOLUBLE LYTIC MUREIN TRANSGLYCOSYLASE-RELATED"/>
    <property type="match status" value="1"/>
</dbReference>
<dbReference type="PANTHER" id="PTHR37423:SF1">
    <property type="entry name" value="OUTER MEMBRANE PROTEIN ASSEMBLY FACTOR BAMD"/>
    <property type="match status" value="1"/>
</dbReference>
<dbReference type="PROSITE" id="PS51257">
    <property type="entry name" value="PROKAR_LIPOPROTEIN"/>
    <property type="match status" value="1"/>
</dbReference>
<evidence type="ECO:0000256" key="5">
    <source>
        <dbReference type="ARBA" id="ARBA00023288"/>
    </source>
</evidence>
<dbReference type="GO" id="GO:0051205">
    <property type="term" value="P:protein insertion into membrane"/>
    <property type="evidence" value="ECO:0007669"/>
    <property type="project" value="UniProtKB-UniRule"/>
</dbReference>
<keyword evidence="4 6" id="KW-0998">Cell outer membrane</keyword>
<keyword evidence="2 6" id="KW-0472">Membrane</keyword>
<sequence>MKYLVAAATLSLFLAGCSGSKEEVPDNPPNEIYATAQQKLQDGNWKQAITQLEALDNRYPFGPYSQQVQLDLIYAYYKNADLPLAQAAIDRFMRLNPTHPNIDYVMYMRGLTNMALDDSALQGFFGVDRSDSDRDPQHARDRSDRDPQHARAAFNDFSKLVRSYPNSQYTTDATKRLVFLKDRLAKYEYSVAEYYTARGAWVAVVNRVEGMLRNYPDTQATRDALPLMENAYRQMQLNAQADKVAKIIAANSKNT</sequence>
<dbReference type="Pfam" id="PF13525">
    <property type="entry name" value="YfiO"/>
    <property type="match status" value="1"/>
</dbReference>
<dbReference type="Proteomes" id="UP000003915">
    <property type="component" value="Unassembled WGS sequence"/>
</dbReference>
<evidence type="ECO:0000256" key="4">
    <source>
        <dbReference type="ARBA" id="ARBA00023237"/>
    </source>
</evidence>
<dbReference type="HAMAP" id="MF_00922">
    <property type="entry name" value="OM_assembly_BamD"/>
    <property type="match status" value="1"/>
</dbReference>
<keyword evidence="3 6" id="KW-0564">Palmitate</keyword>
<evidence type="ECO:0000313" key="9">
    <source>
        <dbReference type="EMBL" id="EHC88944.1"/>
    </source>
</evidence>
<accession>A0A6C8GZF5</accession>